<keyword evidence="7 10" id="KW-0472">Membrane</keyword>
<dbReference type="NCBIfam" id="TIGR01400">
    <property type="entry name" value="fliR"/>
    <property type="match status" value="1"/>
</dbReference>
<evidence type="ECO:0000256" key="1">
    <source>
        <dbReference type="ARBA" id="ARBA00002578"/>
    </source>
</evidence>
<evidence type="ECO:0000256" key="4">
    <source>
        <dbReference type="ARBA" id="ARBA00022475"/>
    </source>
</evidence>
<name>A0AAE4VJH6_9RICK</name>
<feature type="transmembrane region" description="Helical" evidence="10">
    <location>
        <begin position="7"/>
        <end position="28"/>
    </location>
</feature>
<dbReference type="GO" id="GO:0006605">
    <property type="term" value="P:protein targeting"/>
    <property type="evidence" value="ECO:0007669"/>
    <property type="project" value="UniProtKB-UniRule"/>
</dbReference>
<evidence type="ECO:0000256" key="7">
    <source>
        <dbReference type="ARBA" id="ARBA00023136"/>
    </source>
</evidence>
<dbReference type="InterPro" id="IPR002010">
    <property type="entry name" value="T3SS_IM_R"/>
</dbReference>
<dbReference type="GO" id="GO:0009425">
    <property type="term" value="C:bacterial-type flagellum basal body"/>
    <property type="evidence" value="ECO:0007669"/>
    <property type="project" value="UniProtKB-SubCell"/>
</dbReference>
<keyword evidence="11" id="KW-0282">Flagellum</keyword>
<comment type="function">
    <text evidence="1 10">Role in flagellar biosynthesis.</text>
</comment>
<evidence type="ECO:0000256" key="5">
    <source>
        <dbReference type="ARBA" id="ARBA00022692"/>
    </source>
</evidence>
<feature type="transmembrane region" description="Helical" evidence="10">
    <location>
        <begin position="34"/>
        <end position="52"/>
    </location>
</feature>
<evidence type="ECO:0000256" key="10">
    <source>
        <dbReference type="RuleBase" id="RU362071"/>
    </source>
</evidence>
<dbReference type="RefSeq" id="WP_322498395.1">
    <property type="nucleotide sequence ID" value="NZ_JARGYU010000001.1"/>
</dbReference>
<feature type="transmembrane region" description="Helical" evidence="10">
    <location>
        <begin position="216"/>
        <end position="244"/>
    </location>
</feature>
<accession>A0AAE4VJH6</accession>
<dbReference type="Proteomes" id="UP001289135">
    <property type="component" value="Unassembled WGS sequence"/>
</dbReference>
<gene>
    <name evidence="11" type="ORF">Lyticum_00119</name>
</gene>
<evidence type="ECO:0000313" key="11">
    <source>
        <dbReference type="EMBL" id="MDZ5760962.1"/>
    </source>
</evidence>
<dbReference type="EMBL" id="JARGYU010000001">
    <property type="protein sequence ID" value="MDZ5760962.1"/>
    <property type="molecule type" value="Genomic_DNA"/>
</dbReference>
<keyword evidence="8 10" id="KW-0975">Bacterial flagellum</keyword>
<reference evidence="11" key="1">
    <citation type="submission" date="2023-02" db="EMBL/GenBank/DDBJ databases">
        <title>Host association and intracellularity evolved multiple times independently in the Rickettsiales.</title>
        <authorList>
            <person name="Castelli M."/>
            <person name="Nardi T."/>
            <person name="Gammuto L."/>
            <person name="Bellinzona G."/>
            <person name="Sabaneyeva E."/>
            <person name="Potekhin A."/>
            <person name="Serra V."/>
            <person name="Petroni G."/>
            <person name="Sassera D."/>
        </authorList>
    </citation>
    <scope>NUCLEOTIDE SEQUENCE</scope>
    <source>
        <strain evidence="11">USBL-36I1</strain>
    </source>
</reference>
<protein>
    <recommendedName>
        <fullName evidence="3 9">Flagellar biosynthetic protein FliR</fullName>
    </recommendedName>
</protein>
<keyword evidence="11" id="KW-0966">Cell projection</keyword>
<comment type="caution">
    <text evidence="11">The sequence shown here is derived from an EMBL/GenBank/DDBJ whole genome shotgun (WGS) entry which is preliminary data.</text>
</comment>
<evidence type="ECO:0000256" key="6">
    <source>
        <dbReference type="ARBA" id="ARBA00022989"/>
    </source>
</evidence>
<proteinExistence type="inferred from homology"/>
<dbReference type="AlphaFoldDB" id="A0AAE4VJH6"/>
<evidence type="ECO:0000256" key="3">
    <source>
        <dbReference type="ARBA" id="ARBA00021717"/>
    </source>
</evidence>
<feature type="transmembrane region" description="Helical" evidence="10">
    <location>
        <begin position="72"/>
        <end position="103"/>
    </location>
</feature>
<dbReference type="InterPro" id="IPR006303">
    <property type="entry name" value="FliR"/>
</dbReference>
<dbReference type="GO" id="GO:0005886">
    <property type="term" value="C:plasma membrane"/>
    <property type="evidence" value="ECO:0007669"/>
    <property type="project" value="UniProtKB-SubCell"/>
</dbReference>
<dbReference type="PRINTS" id="PR00953">
    <property type="entry name" value="TYPE3IMRPROT"/>
</dbReference>
<feature type="transmembrane region" description="Helical" evidence="10">
    <location>
        <begin position="183"/>
        <end position="204"/>
    </location>
</feature>
<organism evidence="11 12">
    <name type="scientific">Lyticum sinuosum</name>
    <dbReference type="NCBI Taxonomy" id="1332059"/>
    <lineage>
        <taxon>Bacteria</taxon>
        <taxon>Pseudomonadati</taxon>
        <taxon>Pseudomonadota</taxon>
        <taxon>Alphaproteobacteria</taxon>
        <taxon>Rickettsiales</taxon>
        <taxon>Lyticum</taxon>
    </lineage>
</organism>
<evidence type="ECO:0000256" key="9">
    <source>
        <dbReference type="NCBIfam" id="TIGR01400"/>
    </source>
</evidence>
<evidence type="ECO:0000313" key="12">
    <source>
        <dbReference type="Proteomes" id="UP001289135"/>
    </source>
</evidence>
<dbReference type="PANTHER" id="PTHR30065:SF1">
    <property type="entry name" value="SURFACE PRESENTATION OF ANTIGENS PROTEIN SPAR"/>
    <property type="match status" value="1"/>
</dbReference>
<sequence length="257" mass="28764">MPITSQIIGFLLVFCRIGSILSAIPFFGEVQIPQRIKNILYVIISISVYSAIDKSKIDPIISKIDESSHYFLLFIIKEIFIGCIIGFIVKVIHSAIHIGGFILANQSGLSSASMFDPSQKSEGTITSNVLSIFTIAFFLHYDMHIIFIRIFISSYKAISIGVLDFELYNDLFSYILKIFNKSGLIAIQITAPSLISSMLLMFGSGILSRLMPQLQIFFIIIPLQLLLGILCLGFIVIYTIAYFINEYTDAVNFLSIQ</sequence>
<dbReference type="Pfam" id="PF01311">
    <property type="entry name" value="Bac_export_1"/>
    <property type="match status" value="1"/>
</dbReference>
<keyword evidence="4 10" id="KW-1003">Cell membrane</keyword>
<dbReference type="GO" id="GO:0044780">
    <property type="term" value="P:bacterial-type flagellum assembly"/>
    <property type="evidence" value="ECO:0007669"/>
    <property type="project" value="UniProtKB-UniRule"/>
</dbReference>
<dbReference type="PANTHER" id="PTHR30065">
    <property type="entry name" value="FLAGELLAR BIOSYNTHETIC PROTEIN FLIR"/>
    <property type="match status" value="1"/>
</dbReference>
<keyword evidence="6 10" id="KW-1133">Transmembrane helix</keyword>
<comment type="subcellular location">
    <subcellularLocation>
        <location evidence="10">Cell membrane</location>
        <topology evidence="10">Multi-pass membrane protein</topology>
    </subcellularLocation>
    <subcellularLocation>
        <location evidence="10">Bacterial flagellum basal body</location>
    </subcellularLocation>
</comment>
<keyword evidence="5 10" id="KW-0812">Transmembrane</keyword>
<keyword evidence="12" id="KW-1185">Reference proteome</keyword>
<evidence type="ECO:0000256" key="2">
    <source>
        <dbReference type="ARBA" id="ARBA00009772"/>
    </source>
</evidence>
<comment type="similarity">
    <text evidence="2 10">Belongs to the FliR/MopE/SpaR family.</text>
</comment>
<evidence type="ECO:0000256" key="8">
    <source>
        <dbReference type="ARBA" id="ARBA00023143"/>
    </source>
</evidence>
<keyword evidence="11" id="KW-0969">Cilium</keyword>